<dbReference type="Proteomes" id="UP001432322">
    <property type="component" value="Unassembled WGS sequence"/>
</dbReference>
<sequence length="177" mass="19882">ENRLARESALFAHLEYHIAASILSLCVTCRGYKIASSHKTNFVALTTAFAVVLSASVLERPIEGNACRRLYADPLRDNRSAFTVSSACHDRYGFPPSEFKSWFAHLHASVATAIGLSTFGFVMCGHFQTFPSRVLLGEYFLAAQPILFLANTLLILFNFNNGFQKFDKLYHKLFDYL</sequence>
<name>A0AAV5V198_9BILA</name>
<evidence type="ECO:0000256" key="1">
    <source>
        <dbReference type="SAM" id="Phobius"/>
    </source>
</evidence>
<evidence type="ECO:0000313" key="3">
    <source>
        <dbReference type="Proteomes" id="UP001432322"/>
    </source>
</evidence>
<evidence type="ECO:0000313" key="2">
    <source>
        <dbReference type="EMBL" id="GMT12203.1"/>
    </source>
</evidence>
<evidence type="ECO:0008006" key="4">
    <source>
        <dbReference type="Google" id="ProtNLM"/>
    </source>
</evidence>
<dbReference type="EMBL" id="BTSY01000001">
    <property type="protein sequence ID" value="GMT12203.1"/>
    <property type="molecule type" value="Genomic_DNA"/>
</dbReference>
<dbReference type="AlphaFoldDB" id="A0AAV5V198"/>
<keyword evidence="1" id="KW-1133">Transmembrane helix</keyword>
<protein>
    <recommendedName>
        <fullName evidence="4">G protein-coupled receptor</fullName>
    </recommendedName>
</protein>
<comment type="caution">
    <text evidence="2">The sequence shown here is derived from an EMBL/GenBank/DDBJ whole genome shotgun (WGS) entry which is preliminary data.</text>
</comment>
<feature type="transmembrane region" description="Helical" evidence="1">
    <location>
        <begin position="139"/>
        <end position="159"/>
    </location>
</feature>
<feature type="transmembrane region" description="Helical" evidence="1">
    <location>
        <begin position="102"/>
        <end position="127"/>
    </location>
</feature>
<organism evidence="2 3">
    <name type="scientific">Pristionchus fissidentatus</name>
    <dbReference type="NCBI Taxonomy" id="1538716"/>
    <lineage>
        <taxon>Eukaryota</taxon>
        <taxon>Metazoa</taxon>
        <taxon>Ecdysozoa</taxon>
        <taxon>Nematoda</taxon>
        <taxon>Chromadorea</taxon>
        <taxon>Rhabditida</taxon>
        <taxon>Rhabditina</taxon>
        <taxon>Diplogasteromorpha</taxon>
        <taxon>Diplogasteroidea</taxon>
        <taxon>Neodiplogasteridae</taxon>
        <taxon>Pristionchus</taxon>
    </lineage>
</organism>
<keyword evidence="1" id="KW-0472">Membrane</keyword>
<proteinExistence type="predicted"/>
<reference evidence="2" key="1">
    <citation type="submission" date="2023-10" db="EMBL/GenBank/DDBJ databases">
        <title>Genome assembly of Pristionchus species.</title>
        <authorList>
            <person name="Yoshida K."/>
            <person name="Sommer R.J."/>
        </authorList>
    </citation>
    <scope>NUCLEOTIDE SEQUENCE</scope>
    <source>
        <strain evidence="2">RS5133</strain>
    </source>
</reference>
<keyword evidence="1" id="KW-0812">Transmembrane</keyword>
<gene>
    <name evidence="2" type="ORF">PFISCL1PPCAC_3500</name>
</gene>
<keyword evidence="3" id="KW-1185">Reference proteome</keyword>
<feature type="non-terminal residue" evidence="2">
    <location>
        <position position="1"/>
    </location>
</feature>
<accession>A0AAV5V198</accession>